<feature type="region of interest" description="Disordered" evidence="2">
    <location>
        <begin position="296"/>
        <end position="331"/>
    </location>
</feature>
<name>A0ABN9XW56_9DINO</name>
<feature type="region of interest" description="Disordered" evidence="2">
    <location>
        <begin position="1"/>
        <end position="34"/>
    </location>
</feature>
<comment type="caution">
    <text evidence="3">The sequence shown here is derived from an EMBL/GenBank/DDBJ whole genome shotgun (WGS) entry which is preliminary data.</text>
</comment>
<protein>
    <submittedName>
        <fullName evidence="3">Uncharacterized protein</fullName>
    </submittedName>
</protein>
<organism evidence="3 4">
    <name type="scientific">Prorocentrum cordatum</name>
    <dbReference type="NCBI Taxonomy" id="2364126"/>
    <lineage>
        <taxon>Eukaryota</taxon>
        <taxon>Sar</taxon>
        <taxon>Alveolata</taxon>
        <taxon>Dinophyceae</taxon>
        <taxon>Prorocentrales</taxon>
        <taxon>Prorocentraceae</taxon>
        <taxon>Prorocentrum</taxon>
    </lineage>
</organism>
<feature type="region of interest" description="Disordered" evidence="2">
    <location>
        <begin position="218"/>
        <end position="276"/>
    </location>
</feature>
<proteinExistence type="predicted"/>
<reference evidence="3" key="1">
    <citation type="submission" date="2023-10" db="EMBL/GenBank/DDBJ databases">
        <authorList>
            <person name="Chen Y."/>
            <person name="Shah S."/>
            <person name="Dougan E. K."/>
            <person name="Thang M."/>
            <person name="Chan C."/>
        </authorList>
    </citation>
    <scope>NUCLEOTIDE SEQUENCE [LARGE SCALE GENOMIC DNA]</scope>
</reference>
<keyword evidence="4" id="KW-1185">Reference proteome</keyword>
<evidence type="ECO:0000256" key="1">
    <source>
        <dbReference type="SAM" id="Coils"/>
    </source>
</evidence>
<gene>
    <name evidence="3" type="ORF">PCOR1329_LOCUS79080</name>
</gene>
<feature type="non-terminal residue" evidence="3">
    <location>
        <position position="1"/>
    </location>
</feature>
<feature type="compositionally biased region" description="Basic and acidic residues" evidence="2">
    <location>
        <begin position="11"/>
        <end position="23"/>
    </location>
</feature>
<keyword evidence="1" id="KW-0175">Coiled coil</keyword>
<dbReference type="Proteomes" id="UP001189429">
    <property type="component" value="Unassembled WGS sequence"/>
</dbReference>
<accession>A0ABN9XW56</accession>
<feature type="compositionally biased region" description="Low complexity" evidence="2">
    <location>
        <begin position="242"/>
        <end position="260"/>
    </location>
</feature>
<feature type="region of interest" description="Disordered" evidence="2">
    <location>
        <begin position="395"/>
        <end position="417"/>
    </location>
</feature>
<evidence type="ECO:0000313" key="3">
    <source>
        <dbReference type="EMBL" id="CAK0902479.1"/>
    </source>
</evidence>
<feature type="coiled-coil region" evidence="1">
    <location>
        <begin position="170"/>
        <end position="200"/>
    </location>
</feature>
<evidence type="ECO:0000256" key="2">
    <source>
        <dbReference type="SAM" id="MobiDB-lite"/>
    </source>
</evidence>
<sequence>DPVDAVAGDGDQSKPRGKGKDGKSTGSTASISTMDVPSLLKMAANGTENQDLKKLLQGEAAKLDPVVHTPADGTAEALKRAVGAWRDADHKHTQAAANVVRLQANLDLALQRERAAALTLAQAERAKKAATAAMAQAEGVGAQPREEETGQRPKFALSWDRTLFEGLEDLECEENERADLRKVKTDLEQLQAHLTGKEAEVSAMFEKAHAVKHAIAERLKKKRKTEGGPAETGSGVGGSEGASGAATATEAQPAPASTAADTPVGEADDEEPRAAAEKISAAKLLAQKKVLEEQKANAAKSAGKGKGGQPADAEASALKGTGEAGISGPSPLHGDKCDDLSSLFFANITCIGDKAWKHLSTHNFDIVGAVETHVAESDISAWDKKARRAGLKLLPNPARGRDKRVSKQQQSRANEGGEWVMCKGHL</sequence>
<dbReference type="EMBL" id="CAUYUJ010021074">
    <property type="protein sequence ID" value="CAK0902479.1"/>
    <property type="molecule type" value="Genomic_DNA"/>
</dbReference>
<evidence type="ECO:0000313" key="4">
    <source>
        <dbReference type="Proteomes" id="UP001189429"/>
    </source>
</evidence>